<evidence type="ECO:0000256" key="6">
    <source>
        <dbReference type="ARBA" id="ARBA00012448"/>
    </source>
</evidence>
<dbReference type="GO" id="GO:0071555">
    <property type="term" value="P:cell wall organization"/>
    <property type="evidence" value="ECO:0007669"/>
    <property type="project" value="UniProtKB-KW"/>
</dbReference>
<organism evidence="31 32">
    <name type="scientific">Hydrogeniiclostridium mannosilyticum</name>
    <dbReference type="NCBI Taxonomy" id="2764322"/>
    <lineage>
        <taxon>Bacteria</taxon>
        <taxon>Bacillati</taxon>
        <taxon>Bacillota</taxon>
        <taxon>Clostridia</taxon>
        <taxon>Eubacteriales</taxon>
        <taxon>Acutalibacteraceae</taxon>
        <taxon>Hydrogeniiclostridium</taxon>
    </lineage>
</organism>
<evidence type="ECO:0000256" key="12">
    <source>
        <dbReference type="ARBA" id="ARBA00022679"/>
    </source>
</evidence>
<comment type="similarity">
    <text evidence="5">In the N-terminal section; belongs to the glycosyltransferase 51 family.</text>
</comment>
<reference evidence="31 32" key="1">
    <citation type="submission" date="2018-06" db="EMBL/GenBank/DDBJ databases">
        <title>Noncontiguous genome sequence of Ruminococcaceae bacterium ASD2818.</title>
        <authorList>
            <person name="Chaplin A.V."/>
            <person name="Sokolova S.R."/>
            <person name="Kochetkova T.O."/>
            <person name="Goltsov A.Y."/>
            <person name="Trofimov D.Y."/>
            <person name="Efimov B.A."/>
        </authorList>
    </citation>
    <scope>NUCLEOTIDE SEQUENCE [LARGE SCALE GENOMIC DNA]</scope>
    <source>
        <strain evidence="31 32">ASD2818</strain>
    </source>
</reference>
<name>A0A328UFG5_9FIRM</name>
<dbReference type="InterPro" id="IPR036950">
    <property type="entry name" value="PBP_transglycosylase"/>
</dbReference>
<comment type="caution">
    <text evidence="31">The sequence shown here is derived from an EMBL/GenBank/DDBJ whole genome shotgun (WGS) entry which is preliminary data.</text>
</comment>
<feature type="domain" description="Glycosyl transferase family 51" evidence="30">
    <location>
        <begin position="150"/>
        <end position="319"/>
    </location>
</feature>
<dbReference type="UniPathway" id="UPA00219"/>
<evidence type="ECO:0000256" key="19">
    <source>
        <dbReference type="ARBA" id="ARBA00023136"/>
    </source>
</evidence>
<dbReference type="InterPro" id="IPR012338">
    <property type="entry name" value="Beta-lactam/transpept-like"/>
</dbReference>
<protein>
    <recommendedName>
        <fullName evidence="7">Penicillin-binding protein 1A</fullName>
        <ecNumber evidence="24">2.4.99.28</ecNumber>
        <ecNumber evidence="6">3.4.16.4</ecNumber>
    </recommendedName>
</protein>
<dbReference type="InterPro" id="IPR001264">
    <property type="entry name" value="Glyco_trans_51"/>
</dbReference>
<comment type="pathway">
    <text evidence="3">Cell wall biogenesis; peptidoglycan biosynthesis.</text>
</comment>
<gene>
    <name evidence="31" type="ORF">DPQ25_01705</name>
</gene>
<sequence>MPFCFPLRKHYIVFDSFSLFFVKFGKIIHDCTINANNCFIAPFMKFNKRWQIMRKTDLNKYANGQTNPQNQAALTFRAVGKAIWKLLVTAFVVAFITGIIVSVSLFSYVMSMKDSKIEYDLMDLKLNYTSFIYVNGENDDSGNPVQYQSLYSGENRVWVNYSDIPQAMKDAMIAIEDKRFEDHNGVDWIRTIGAVYNLVTHSKGSYGGSTITQQLIKNLTGENDVSLSRKVKEIFRALNLEKEYSKEQILEVYLNVVDFGSGCKGVQSAANLYFGKDIQDCDIAECAAIAGITQNPTAYTPLVYPEANQRRQRIVLDQMLDQEKITQEEYDAAYEKSGHMEFVGRTSENVVDSVPIWDWYTEQVFKDVRRDLMEKYECTQAEASDMIYHNGLRIYSAQNTELQTIAEEALSDRSIFTQDPGAQGGFLAMDYNGRVLATVGRVGAKYLNLGTSYATETNRQPGSSLKPLVDYAPGLEAKVINYSTILDDNPVDGYLNGDGSPGPNNYDPVFEGDVTVKRALQVSKNPPAVRVLLSVGIQNAVSFLEDKLNFSPIATDMQVPSMAIGGSFGTNIREMVGGFQIFGNGGKFYEPYTYYYVTDHDGNVILDNRETAPVQAISSVNASIMYRLLENVIQAGTGRLAALDGWQVYGKTGTTQDRKDLWFIGGTPYAVGGVWTGYASYKRQMDDEDIAKKIWKNIMSQYLSNKEAKQFTLDPDMISAKFCVETGKLENPGVCSETELGWYSRDNLPSICDGEHEGAESSEPVSSEASSEPPRVSSSETTQSGPVVVPSSSAESSEPASSENEQSSSEADSNSSSHNKPSD</sequence>
<comment type="similarity">
    <text evidence="4">In the C-terminal section; belongs to the transpeptidase family.</text>
</comment>
<evidence type="ECO:0000256" key="15">
    <source>
        <dbReference type="ARBA" id="ARBA00022960"/>
    </source>
</evidence>
<evidence type="ECO:0000313" key="31">
    <source>
        <dbReference type="EMBL" id="RAQ30248.1"/>
    </source>
</evidence>
<keyword evidence="16" id="KW-0735">Signal-anchor</keyword>
<dbReference type="AlphaFoldDB" id="A0A328UFG5"/>
<evidence type="ECO:0000256" key="21">
    <source>
        <dbReference type="ARBA" id="ARBA00023268"/>
    </source>
</evidence>
<feature type="compositionally biased region" description="Low complexity" evidence="27">
    <location>
        <begin position="761"/>
        <end position="823"/>
    </location>
</feature>
<keyword evidence="10" id="KW-0645">Protease</keyword>
<dbReference type="SUPFAM" id="SSF53955">
    <property type="entry name" value="Lysozyme-like"/>
    <property type="match status" value="1"/>
</dbReference>
<dbReference type="GO" id="GO:0008955">
    <property type="term" value="F:peptidoglycan glycosyltransferase activity"/>
    <property type="evidence" value="ECO:0007669"/>
    <property type="project" value="UniProtKB-EC"/>
</dbReference>
<dbReference type="Pfam" id="PF00912">
    <property type="entry name" value="Transgly"/>
    <property type="match status" value="1"/>
</dbReference>
<keyword evidence="12" id="KW-0808">Transferase</keyword>
<comment type="catalytic activity">
    <reaction evidence="25">
        <text>[GlcNAc-(1-&gt;4)-Mur2Ac(oyl-L-Ala-gamma-D-Glu-L-Lys-D-Ala-D-Ala)](n)-di-trans,octa-cis-undecaprenyl diphosphate + beta-D-GlcNAc-(1-&gt;4)-Mur2Ac(oyl-L-Ala-gamma-D-Glu-L-Lys-D-Ala-D-Ala)-di-trans,octa-cis-undecaprenyl diphosphate = [GlcNAc-(1-&gt;4)-Mur2Ac(oyl-L-Ala-gamma-D-Glu-L-Lys-D-Ala-D-Ala)](n+1)-di-trans,octa-cis-undecaprenyl diphosphate + di-trans,octa-cis-undecaprenyl diphosphate + H(+)</text>
        <dbReference type="Rhea" id="RHEA:23708"/>
        <dbReference type="Rhea" id="RHEA-COMP:9602"/>
        <dbReference type="Rhea" id="RHEA-COMP:9603"/>
        <dbReference type="ChEBI" id="CHEBI:15378"/>
        <dbReference type="ChEBI" id="CHEBI:58405"/>
        <dbReference type="ChEBI" id="CHEBI:60033"/>
        <dbReference type="ChEBI" id="CHEBI:78435"/>
        <dbReference type="EC" id="2.4.99.28"/>
    </reaction>
</comment>
<comment type="function">
    <text evidence="1">Cell wall formation. Synthesis of cross-linked peptidoglycan from the lipid intermediates. The enzyme has a penicillin-insensitive transglycosylase N-terminal domain (formation of linear glycan strands) and a penicillin-sensitive transpeptidase C-terminal domain (cross-linking of the peptide subunits).</text>
</comment>
<evidence type="ECO:0000256" key="20">
    <source>
        <dbReference type="ARBA" id="ARBA00023251"/>
    </source>
</evidence>
<evidence type="ECO:0000256" key="26">
    <source>
        <dbReference type="ARBA" id="ARBA00060592"/>
    </source>
</evidence>
<dbReference type="Gene3D" id="3.40.710.10">
    <property type="entry name" value="DD-peptidase/beta-lactamase superfamily"/>
    <property type="match status" value="1"/>
</dbReference>
<feature type="region of interest" description="Disordered" evidence="27">
    <location>
        <begin position="751"/>
        <end position="823"/>
    </location>
</feature>
<keyword evidence="21" id="KW-0511">Multifunctional enzyme</keyword>
<keyword evidence="19 28" id="KW-0472">Membrane</keyword>
<evidence type="ECO:0000256" key="10">
    <source>
        <dbReference type="ARBA" id="ARBA00022670"/>
    </source>
</evidence>
<evidence type="ECO:0000256" key="13">
    <source>
        <dbReference type="ARBA" id="ARBA00022692"/>
    </source>
</evidence>
<keyword evidence="15" id="KW-0133">Cell shape</keyword>
<evidence type="ECO:0000256" key="16">
    <source>
        <dbReference type="ARBA" id="ARBA00022968"/>
    </source>
</evidence>
<dbReference type="EMBL" id="QLYR01000001">
    <property type="protein sequence ID" value="RAQ30248.1"/>
    <property type="molecule type" value="Genomic_DNA"/>
</dbReference>
<keyword evidence="18 28" id="KW-1133">Transmembrane helix</keyword>
<evidence type="ECO:0000259" key="30">
    <source>
        <dbReference type="Pfam" id="PF00912"/>
    </source>
</evidence>
<keyword evidence="13 28" id="KW-0812">Transmembrane</keyword>
<dbReference type="Gene3D" id="1.10.3810.10">
    <property type="entry name" value="Biosynthetic peptidoglycan transglycosylase-like"/>
    <property type="match status" value="1"/>
</dbReference>
<evidence type="ECO:0000256" key="22">
    <source>
        <dbReference type="ARBA" id="ARBA00023316"/>
    </source>
</evidence>
<keyword evidence="22" id="KW-0961">Cell wall biogenesis/degradation</keyword>
<evidence type="ECO:0000256" key="4">
    <source>
        <dbReference type="ARBA" id="ARBA00007090"/>
    </source>
</evidence>
<dbReference type="Pfam" id="PF00905">
    <property type="entry name" value="Transpeptidase"/>
    <property type="match status" value="1"/>
</dbReference>
<dbReference type="PANTHER" id="PTHR32282:SF11">
    <property type="entry name" value="PENICILLIN-BINDING PROTEIN 1B"/>
    <property type="match status" value="1"/>
</dbReference>
<keyword evidence="32" id="KW-1185">Reference proteome</keyword>
<evidence type="ECO:0000313" key="32">
    <source>
        <dbReference type="Proteomes" id="UP000249377"/>
    </source>
</evidence>
<dbReference type="GO" id="GO:0030288">
    <property type="term" value="C:outer membrane-bounded periplasmic space"/>
    <property type="evidence" value="ECO:0007669"/>
    <property type="project" value="TreeGrafter"/>
</dbReference>
<evidence type="ECO:0000256" key="18">
    <source>
        <dbReference type="ARBA" id="ARBA00022989"/>
    </source>
</evidence>
<proteinExistence type="inferred from homology"/>
<comment type="catalytic activity">
    <reaction evidence="23">
        <text>Preferential cleavage: (Ac)2-L-Lys-D-Ala-|-D-Ala. Also transpeptidation of peptidyl-alanyl moieties that are N-acyl substituents of D-alanine.</text>
        <dbReference type="EC" id="3.4.16.4"/>
    </reaction>
</comment>
<evidence type="ECO:0000259" key="29">
    <source>
        <dbReference type="Pfam" id="PF00905"/>
    </source>
</evidence>
<evidence type="ECO:0000256" key="8">
    <source>
        <dbReference type="ARBA" id="ARBA00022475"/>
    </source>
</evidence>
<feature type="domain" description="Penicillin-binding protein transpeptidase" evidence="29">
    <location>
        <begin position="425"/>
        <end position="699"/>
    </location>
</feature>
<keyword evidence="14" id="KW-0378">Hydrolase</keyword>
<evidence type="ECO:0000256" key="25">
    <source>
        <dbReference type="ARBA" id="ARBA00049902"/>
    </source>
</evidence>
<evidence type="ECO:0000256" key="28">
    <source>
        <dbReference type="SAM" id="Phobius"/>
    </source>
</evidence>
<dbReference type="Proteomes" id="UP000249377">
    <property type="component" value="Unassembled WGS sequence"/>
</dbReference>
<dbReference type="InterPro" id="IPR001460">
    <property type="entry name" value="PCN-bd_Tpept"/>
</dbReference>
<evidence type="ECO:0000256" key="11">
    <source>
        <dbReference type="ARBA" id="ARBA00022676"/>
    </source>
</evidence>
<evidence type="ECO:0000256" key="7">
    <source>
        <dbReference type="ARBA" id="ARBA00018638"/>
    </source>
</evidence>
<dbReference type="GO" id="GO:0008360">
    <property type="term" value="P:regulation of cell shape"/>
    <property type="evidence" value="ECO:0007669"/>
    <property type="project" value="UniProtKB-KW"/>
</dbReference>
<dbReference type="GO" id="GO:0009002">
    <property type="term" value="F:serine-type D-Ala-D-Ala carboxypeptidase activity"/>
    <property type="evidence" value="ECO:0007669"/>
    <property type="project" value="UniProtKB-EC"/>
</dbReference>
<dbReference type="EC" id="3.4.16.4" evidence="6"/>
<dbReference type="GO" id="GO:0008658">
    <property type="term" value="F:penicillin binding"/>
    <property type="evidence" value="ECO:0007669"/>
    <property type="project" value="InterPro"/>
</dbReference>
<evidence type="ECO:0000256" key="24">
    <source>
        <dbReference type="ARBA" id="ARBA00044770"/>
    </source>
</evidence>
<evidence type="ECO:0000256" key="5">
    <source>
        <dbReference type="ARBA" id="ARBA00007739"/>
    </source>
</evidence>
<dbReference type="GO" id="GO:0006508">
    <property type="term" value="P:proteolysis"/>
    <property type="evidence" value="ECO:0007669"/>
    <property type="project" value="UniProtKB-KW"/>
</dbReference>
<evidence type="ECO:0000256" key="14">
    <source>
        <dbReference type="ARBA" id="ARBA00022801"/>
    </source>
</evidence>
<dbReference type="GO" id="GO:0046677">
    <property type="term" value="P:response to antibiotic"/>
    <property type="evidence" value="ECO:0007669"/>
    <property type="project" value="UniProtKB-KW"/>
</dbReference>
<evidence type="ECO:0000256" key="2">
    <source>
        <dbReference type="ARBA" id="ARBA00004401"/>
    </source>
</evidence>
<accession>A0A328UFG5</accession>
<dbReference type="GO" id="GO:0005886">
    <property type="term" value="C:plasma membrane"/>
    <property type="evidence" value="ECO:0007669"/>
    <property type="project" value="UniProtKB-SubCell"/>
</dbReference>
<keyword evidence="20" id="KW-0046">Antibiotic resistance</keyword>
<dbReference type="GO" id="GO:0009252">
    <property type="term" value="P:peptidoglycan biosynthetic process"/>
    <property type="evidence" value="ECO:0007669"/>
    <property type="project" value="UniProtKB-UniPathway"/>
</dbReference>
<evidence type="ECO:0000256" key="9">
    <source>
        <dbReference type="ARBA" id="ARBA00022645"/>
    </source>
</evidence>
<dbReference type="SUPFAM" id="SSF56601">
    <property type="entry name" value="beta-lactamase/transpeptidase-like"/>
    <property type="match status" value="1"/>
</dbReference>
<feature type="transmembrane region" description="Helical" evidence="28">
    <location>
        <begin position="86"/>
        <end position="110"/>
    </location>
</feature>
<evidence type="ECO:0000256" key="17">
    <source>
        <dbReference type="ARBA" id="ARBA00022984"/>
    </source>
</evidence>
<dbReference type="InterPro" id="IPR023346">
    <property type="entry name" value="Lysozyme-like_dom_sf"/>
</dbReference>
<keyword evidence="17" id="KW-0573">Peptidoglycan synthesis</keyword>
<dbReference type="EC" id="2.4.99.28" evidence="24"/>
<evidence type="ECO:0000256" key="1">
    <source>
        <dbReference type="ARBA" id="ARBA00002624"/>
    </source>
</evidence>
<comment type="subcellular location">
    <subcellularLocation>
        <location evidence="2">Cell membrane</location>
        <topology evidence="2">Single-pass type II membrane protein</topology>
    </subcellularLocation>
</comment>
<comment type="pathway">
    <text evidence="26">Glycan biosynthesis.</text>
</comment>
<evidence type="ECO:0000256" key="23">
    <source>
        <dbReference type="ARBA" id="ARBA00034000"/>
    </source>
</evidence>
<keyword evidence="8" id="KW-1003">Cell membrane</keyword>
<dbReference type="PANTHER" id="PTHR32282">
    <property type="entry name" value="BINDING PROTEIN TRANSPEPTIDASE, PUTATIVE-RELATED"/>
    <property type="match status" value="1"/>
</dbReference>
<dbReference type="FunFam" id="1.10.3810.10:FF:000001">
    <property type="entry name" value="Penicillin-binding protein 1A"/>
    <property type="match status" value="1"/>
</dbReference>
<evidence type="ECO:0000256" key="27">
    <source>
        <dbReference type="SAM" id="MobiDB-lite"/>
    </source>
</evidence>
<dbReference type="InterPro" id="IPR050396">
    <property type="entry name" value="Glycosyltr_51/Transpeptidase"/>
</dbReference>
<keyword evidence="11" id="KW-0328">Glycosyltransferase</keyword>
<evidence type="ECO:0000256" key="3">
    <source>
        <dbReference type="ARBA" id="ARBA00004752"/>
    </source>
</evidence>
<keyword evidence="9" id="KW-0121">Carboxypeptidase</keyword>